<keyword evidence="2" id="KW-0479">Metal-binding</keyword>
<keyword evidence="4" id="KW-0862">Zinc</keyword>
<evidence type="ECO:0000256" key="4">
    <source>
        <dbReference type="ARBA" id="ARBA00022833"/>
    </source>
</evidence>
<evidence type="ECO:0000256" key="3">
    <source>
        <dbReference type="ARBA" id="ARBA00022801"/>
    </source>
</evidence>
<evidence type="ECO:0000313" key="8">
    <source>
        <dbReference type="EMBL" id="QTA78075.1"/>
    </source>
</evidence>
<keyword evidence="3" id="KW-0378">Hydrolase</keyword>
<dbReference type="SUPFAM" id="SSF47781">
    <property type="entry name" value="RuvA domain 2-like"/>
    <property type="match status" value="1"/>
</dbReference>
<dbReference type="GO" id="GO:0006508">
    <property type="term" value="P:proteolysis"/>
    <property type="evidence" value="ECO:0007669"/>
    <property type="project" value="UniProtKB-KW"/>
</dbReference>
<dbReference type="InterPro" id="IPR001405">
    <property type="entry name" value="UPF0758"/>
</dbReference>
<dbReference type="PANTHER" id="PTHR30471">
    <property type="entry name" value="DNA REPAIR PROTEIN RADC"/>
    <property type="match status" value="1"/>
</dbReference>
<keyword evidence="8" id="KW-0067">ATP-binding</keyword>
<name>A0A975GEG0_9BACT</name>
<accession>A0A975GEG0</accession>
<dbReference type="GO" id="GO:0046872">
    <property type="term" value="F:metal ion binding"/>
    <property type="evidence" value="ECO:0007669"/>
    <property type="project" value="UniProtKB-KW"/>
</dbReference>
<comment type="similarity">
    <text evidence="6">Belongs to the UPF0758 family.</text>
</comment>
<proteinExistence type="inferred from homology"/>
<dbReference type="GO" id="GO:0008237">
    <property type="term" value="F:metallopeptidase activity"/>
    <property type="evidence" value="ECO:0007669"/>
    <property type="project" value="UniProtKB-KW"/>
</dbReference>
<dbReference type="InterPro" id="IPR010994">
    <property type="entry name" value="RuvA_2-like"/>
</dbReference>
<dbReference type="PROSITE" id="PS50249">
    <property type="entry name" value="MPN"/>
    <property type="match status" value="1"/>
</dbReference>
<dbReference type="Pfam" id="PF20582">
    <property type="entry name" value="UPF0758_N"/>
    <property type="match status" value="1"/>
</dbReference>
<organism evidence="8 9">
    <name type="scientific">Desulfonema limicola</name>
    <dbReference type="NCBI Taxonomy" id="45656"/>
    <lineage>
        <taxon>Bacteria</taxon>
        <taxon>Pseudomonadati</taxon>
        <taxon>Thermodesulfobacteriota</taxon>
        <taxon>Desulfobacteria</taxon>
        <taxon>Desulfobacterales</taxon>
        <taxon>Desulfococcaceae</taxon>
        <taxon>Desulfonema</taxon>
    </lineage>
</organism>
<dbReference type="Gene3D" id="3.40.140.10">
    <property type="entry name" value="Cytidine Deaminase, domain 2"/>
    <property type="match status" value="1"/>
</dbReference>
<evidence type="ECO:0000313" key="9">
    <source>
        <dbReference type="Proteomes" id="UP000663720"/>
    </source>
</evidence>
<dbReference type="InterPro" id="IPR046778">
    <property type="entry name" value="UPF0758_N"/>
</dbReference>
<dbReference type="GO" id="GO:0004386">
    <property type="term" value="F:helicase activity"/>
    <property type="evidence" value="ECO:0007669"/>
    <property type="project" value="UniProtKB-KW"/>
</dbReference>
<dbReference type="EMBL" id="CP061799">
    <property type="protein sequence ID" value="QTA78075.1"/>
    <property type="molecule type" value="Genomic_DNA"/>
</dbReference>
<keyword evidence="8" id="KW-0347">Helicase</keyword>
<dbReference type="PANTHER" id="PTHR30471:SF3">
    <property type="entry name" value="UPF0758 PROTEIN YEES-RELATED"/>
    <property type="match status" value="1"/>
</dbReference>
<evidence type="ECO:0000256" key="5">
    <source>
        <dbReference type="ARBA" id="ARBA00023049"/>
    </source>
</evidence>
<dbReference type="Proteomes" id="UP000663720">
    <property type="component" value="Chromosome"/>
</dbReference>
<dbReference type="PROSITE" id="PS01302">
    <property type="entry name" value="UPF0758"/>
    <property type="match status" value="1"/>
</dbReference>
<keyword evidence="1" id="KW-0645">Protease</keyword>
<dbReference type="Pfam" id="PF04002">
    <property type="entry name" value="RadC"/>
    <property type="match status" value="1"/>
</dbReference>
<dbReference type="AlphaFoldDB" id="A0A975GEG0"/>
<keyword evidence="9" id="KW-1185">Reference proteome</keyword>
<feature type="domain" description="MPN" evidence="7">
    <location>
        <begin position="107"/>
        <end position="228"/>
    </location>
</feature>
<dbReference type="InterPro" id="IPR020891">
    <property type="entry name" value="UPF0758_CS"/>
</dbReference>
<evidence type="ECO:0000256" key="1">
    <source>
        <dbReference type="ARBA" id="ARBA00022670"/>
    </source>
</evidence>
<dbReference type="KEGG" id="dli:dnl_02850"/>
<keyword evidence="5" id="KW-0482">Metalloprotease</keyword>
<protein>
    <submittedName>
        <fullName evidence="8">ATP-dependent DNA helicase</fullName>
    </submittedName>
</protein>
<dbReference type="InterPro" id="IPR037518">
    <property type="entry name" value="MPN"/>
</dbReference>
<sequence length="228" mass="25303">MYVKEQYLEIKCLADIPADEWPREKLKAKGPKCLSDRELLAILLGKGRKGQDVFSLAGCILEMMDENGGFPDLDELQTVKGIGPVKASILVAAVEFARRRIRPEGVKISAPSDVLPLIQHYADRKQEHLLCLTLNGANEVIATRVITIGLLNRTQIHPREVFADALTDRAASIIMAHNHPSGNLSPSSEDRSITRRIKESGDVLGVQLLDHLIFTLKGFYSFKEHGEI</sequence>
<evidence type="ECO:0000256" key="2">
    <source>
        <dbReference type="ARBA" id="ARBA00022723"/>
    </source>
</evidence>
<reference evidence="8" key="1">
    <citation type="journal article" date="2021" name="Microb. Physiol.">
        <title>Proteogenomic Insights into the Physiology of Marine, Sulfate-Reducing, Filamentous Desulfonema limicola and Desulfonema magnum.</title>
        <authorList>
            <person name="Schnaars V."/>
            <person name="Wohlbrand L."/>
            <person name="Scheve S."/>
            <person name="Hinrichs C."/>
            <person name="Reinhardt R."/>
            <person name="Rabus R."/>
        </authorList>
    </citation>
    <scope>NUCLEOTIDE SEQUENCE</scope>
    <source>
        <strain evidence="8">5ac10</strain>
    </source>
</reference>
<evidence type="ECO:0000256" key="6">
    <source>
        <dbReference type="RuleBase" id="RU003797"/>
    </source>
</evidence>
<dbReference type="InterPro" id="IPR025657">
    <property type="entry name" value="RadC_JAB"/>
</dbReference>
<dbReference type="NCBIfam" id="NF000642">
    <property type="entry name" value="PRK00024.1"/>
    <property type="match status" value="1"/>
</dbReference>
<dbReference type="RefSeq" id="WP_207689976.1">
    <property type="nucleotide sequence ID" value="NZ_CP061799.1"/>
</dbReference>
<gene>
    <name evidence="8" type="primary">recG</name>
    <name evidence="8" type="ORF">dnl_02850</name>
</gene>
<evidence type="ECO:0000259" key="7">
    <source>
        <dbReference type="PROSITE" id="PS50249"/>
    </source>
</evidence>
<dbReference type="NCBIfam" id="TIGR00608">
    <property type="entry name" value="radc"/>
    <property type="match status" value="1"/>
</dbReference>
<keyword evidence="8" id="KW-0547">Nucleotide-binding</keyword>
<dbReference type="CDD" id="cd08071">
    <property type="entry name" value="MPN_DUF2466"/>
    <property type="match status" value="1"/>
</dbReference>